<keyword evidence="3" id="KW-1185">Reference proteome</keyword>
<keyword evidence="2" id="KW-0560">Oxidoreductase</keyword>
<accession>A0ABU0Z1J6</accession>
<dbReference type="InterPro" id="IPR052585">
    <property type="entry name" value="Lipid_raft_assoc_Zn_ADH"/>
</dbReference>
<dbReference type="InterPro" id="IPR020843">
    <property type="entry name" value="ER"/>
</dbReference>
<dbReference type="InterPro" id="IPR011032">
    <property type="entry name" value="GroES-like_sf"/>
</dbReference>
<dbReference type="SUPFAM" id="SSF50129">
    <property type="entry name" value="GroES-like"/>
    <property type="match status" value="1"/>
</dbReference>
<dbReference type="SMART" id="SM00829">
    <property type="entry name" value="PKS_ER"/>
    <property type="match status" value="1"/>
</dbReference>
<gene>
    <name evidence="2" type="ORF">Q9R08_10745</name>
</gene>
<dbReference type="Pfam" id="PF08240">
    <property type="entry name" value="ADH_N"/>
    <property type="match status" value="1"/>
</dbReference>
<dbReference type="EMBL" id="JAVFWO010000003">
    <property type="protein sequence ID" value="MDQ7878453.1"/>
    <property type="molecule type" value="Genomic_DNA"/>
</dbReference>
<dbReference type="Gene3D" id="3.40.50.720">
    <property type="entry name" value="NAD(P)-binding Rossmann-like Domain"/>
    <property type="match status" value="1"/>
</dbReference>
<protein>
    <submittedName>
        <fullName evidence="2">NADP-dependent oxidoreductase</fullName>
        <ecNumber evidence="2">1.-.-.-</ecNumber>
    </submittedName>
</protein>
<dbReference type="PANTHER" id="PTHR43482">
    <property type="entry name" value="PROTEIN AST1-RELATED"/>
    <property type="match status" value="1"/>
</dbReference>
<name>A0ABU0Z1J6_9MICO</name>
<sequence>MKAQVITRFGDPEVFEYGEVDSPAAGPGQVLVRVAVAAVNPLDAKIRAGALASMFPIDFPAVLGNEIAGVVEAVGDGVSDLSVGERVAGFAPSGGYAELVVTTPDRLVRVPDALPLTQAATLPTAAETAQRALALLDVRSGETVVVNAAAGSVGSAAVQLLVAAGARVIGTASGTNHGYLRSLGATPVRYGEHLLADLDQVAPDGVDAAFDAGGRGFAEQMLPLVDPSRIVTIVDFAAAAQGVRIAAGDPFEVNARSLPAVLDLAAAGRFATEIAAVLPFDGIAEAHRRSERGHLRGKLLVRVADIPGAHA</sequence>
<dbReference type="Proteomes" id="UP001235133">
    <property type="component" value="Unassembled WGS sequence"/>
</dbReference>
<dbReference type="SUPFAM" id="SSF51735">
    <property type="entry name" value="NAD(P)-binding Rossmann-fold domains"/>
    <property type="match status" value="1"/>
</dbReference>
<dbReference type="PANTHER" id="PTHR43482:SF1">
    <property type="entry name" value="PROTEIN AST1-RELATED"/>
    <property type="match status" value="1"/>
</dbReference>
<reference evidence="2 3" key="1">
    <citation type="submission" date="2023-08" db="EMBL/GenBank/DDBJ databases">
        <title>Microbacterium psychrotolerans sp. nov., a psychrotolerant bacterium isolated from soil in Heilongjiang Province, China.</title>
        <authorList>
            <person name="An P."/>
            <person name="Zhao D."/>
            <person name="Xiang H."/>
        </authorList>
    </citation>
    <scope>NUCLEOTIDE SEQUENCE [LARGE SCALE GENOMIC DNA]</scope>
    <source>
        <strain evidence="2 3">QXD-8</strain>
    </source>
</reference>
<dbReference type="RefSeq" id="WP_308867999.1">
    <property type="nucleotide sequence ID" value="NZ_JAVFWO010000003.1"/>
</dbReference>
<dbReference type="CDD" id="cd05289">
    <property type="entry name" value="MDR_like_2"/>
    <property type="match status" value="1"/>
</dbReference>
<dbReference type="InterPro" id="IPR013154">
    <property type="entry name" value="ADH-like_N"/>
</dbReference>
<proteinExistence type="predicted"/>
<evidence type="ECO:0000313" key="3">
    <source>
        <dbReference type="Proteomes" id="UP001235133"/>
    </source>
</evidence>
<organism evidence="2 3">
    <name type="scientific">Microbacterium psychrotolerans</name>
    <dbReference type="NCBI Taxonomy" id="3068321"/>
    <lineage>
        <taxon>Bacteria</taxon>
        <taxon>Bacillati</taxon>
        <taxon>Actinomycetota</taxon>
        <taxon>Actinomycetes</taxon>
        <taxon>Micrococcales</taxon>
        <taxon>Microbacteriaceae</taxon>
        <taxon>Microbacterium</taxon>
    </lineage>
</organism>
<dbReference type="EC" id="1.-.-.-" evidence="2"/>
<evidence type="ECO:0000313" key="2">
    <source>
        <dbReference type="EMBL" id="MDQ7878453.1"/>
    </source>
</evidence>
<comment type="caution">
    <text evidence="2">The sequence shown here is derived from an EMBL/GenBank/DDBJ whole genome shotgun (WGS) entry which is preliminary data.</text>
</comment>
<dbReference type="GO" id="GO:0016491">
    <property type="term" value="F:oxidoreductase activity"/>
    <property type="evidence" value="ECO:0007669"/>
    <property type="project" value="UniProtKB-KW"/>
</dbReference>
<feature type="domain" description="Enoyl reductase (ER)" evidence="1">
    <location>
        <begin position="10"/>
        <end position="301"/>
    </location>
</feature>
<evidence type="ECO:0000259" key="1">
    <source>
        <dbReference type="SMART" id="SM00829"/>
    </source>
</evidence>
<dbReference type="Pfam" id="PF13602">
    <property type="entry name" value="ADH_zinc_N_2"/>
    <property type="match status" value="1"/>
</dbReference>
<dbReference type="Gene3D" id="3.90.180.10">
    <property type="entry name" value="Medium-chain alcohol dehydrogenases, catalytic domain"/>
    <property type="match status" value="1"/>
</dbReference>
<dbReference type="InterPro" id="IPR036291">
    <property type="entry name" value="NAD(P)-bd_dom_sf"/>
</dbReference>